<accession>A0A1G6YD24</accession>
<evidence type="ECO:0000256" key="1">
    <source>
        <dbReference type="SAM" id="MobiDB-lite"/>
    </source>
</evidence>
<dbReference type="Pfam" id="PF12079">
    <property type="entry name" value="DUF3558"/>
    <property type="match status" value="1"/>
</dbReference>
<proteinExistence type="predicted"/>
<dbReference type="RefSeq" id="WP_091457036.1">
    <property type="nucleotide sequence ID" value="NZ_FMZZ01000021.1"/>
</dbReference>
<dbReference type="EMBL" id="FMZZ01000021">
    <property type="protein sequence ID" value="SDD88232.1"/>
    <property type="molecule type" value="Genomic_DNA"/>
</dbReference>
<evidence type="ECO:0000256" key="2">
    <source>
        <dbReference type="SAM" id="SignalP"/>
    </source>
</evidence>
<evidence type="ECO:0000313" key="4">
    <source>
        <dbReference type="Proteomes" id="UP000199501"/>
    </source>
</evidence>
<feature type="compositionally biased region" description="Polar residues" evidence="1">
    <location>
        <begin position="47"/>
        <end position="61"/>
    </location>
</feature>
<feature type="chain" id="PRO_5011489200" description="DUF3558 domain-containing protein" evidence="2">
    <location>
        <begin position="22"/>
        <end position="191"/>
    </location>
</feature>
<name>A0A1G6YD24_9PSEU</name>
<keyword evidence="4" id="KW-1185">Reference proteome</keyword>
<dbReference type="InterPro" id="IPR024520">
    <property type="entry name" value="DUF3558"/>
</dbReference>
<feature type="signal peptide" evidence="2">
    <location>
        <begin position="1"/>
        <end position="21"/>
    </location>
</feature>
<dbReference type="AlphaFoldDB" id="A0A1G6YD24"/>
<dbReference type="Proteomes" id="UP000199501">
    <property type="component" value="Unassembled WGS sequence"/>
</dbReference>
<evidence type="ECO:0000313" key="3">
    <source>
        <dbReference type="EMBL" id="SDD88232.1"/>
    </source>
</evidence>
<sequence length="191" mass="19716">MRVRGSALAVLLGAVVGMVGCSTVTPGQPGPVPGSDAGPTIPGTGLPRSTGTSKVPTSTGKPTGDGPLADVVPCSLLTEADRAQLGFKTEPKDVDYVDRRSCKFNEDRFTAGVNIYYRLGLDSVEAGNTDVRPVPTVGRHKALHSMFGITCLVTMEVTATSTVEGAGSARTDAESCEVAMKIAQAVEPKLP</sequence>
<keyword evidence="2" id="KW-0732">Signal</keyword>
<dbReference type="STRING" id="1271860.SAMN05216174_12119"/>
<organism evidence="3 4">
    <name type="scientific">Actinokineospora iranica</name>
    <dbReference type="NCBI Taxonomy" id="1271860"/>
    <lineage>
        <taxon>Bacteria</taxon>
        <taxon>Bacillati</taxon>
        <taxon>Actinomycetota</taxon>
        <taxon>Actinomycetes</taxon>
        <taxon>Pseudonocardiales</taxon>
        <taxon>Pseudonocardiaceae</taxon>
        <taxon>Actinokineospora</taxon>
    </lineage>
</organism>
<protein>
    <recommendedName>
        <fullName evidence="5">DUF3558 domain-containing protein</fullName>
    </recommendedName>
</protein>
<dbReference type="PROSITE" id="PS51257">
    <property type="entry name" value="PROKAR_LIPOPROTEIN"/>
    <property type="match status" value="1"/>
</dbReference>
<feature type="region of interest" description="Disordered" evidence="1">
    <location>
        <begin position="26"/>
        <end position="69"/>
    </location>
</feature>
<gene>
    <name evidence="3" type="ORF">SAMN05216174_12119</name>
</gene>
<evidence type="ECO:0008006" key="5">
    <source>
        <dbReference type="Google" id="ProtNLM"/>
    </source>
</evidence>
<reference evidence="4" key="1">
    <citation type="submission" date="2016-10" db="EMBL/GenBank/DDBJ databases">
        <authorList>
            <person name="Varghese N."/>
            <person name="Submissions S."/>
        </authorList>
    </citation>
    <scope>NUCLEOTIDE SEQUENCE [LARGE SCALE GENOMIC DNA]</scope>
    <source>
        <strain evidence="4">IBRC-M 10403</strain>
    </source>
</reference>